<evidence type="ECO:0000313" key="3">
    <source>
        <dbReference type="Proteomes" id="UP000738349"/>
    </source>
</evidence>
<name>A0A9P9INT1_9HYPO</name>
<comment type="caution">
    <text evidence="2">The sequence shown here is derived from an EMBL/GenBank/DDBJ whole genome shotgun (WGS) entry which is preliminary data.</text>
</comment>
<keyword evidence="3" id="KW-1185">Reference proteome</keyword>
<dbReference type="OrthoDB" id="3029913at2759"/>
<organism evidence="2 3">
    <name type="scientific">Dactylonectria macrodidyma</name>
    <dbReference type="NCBI Taxonomy" id="307937"/>
    <lineage>
        <taxon>Eukaryota</taxon>
        <taxon>Fungi</taxon>
        <taxon>Dikarya</taxon>
        <taxon>Ascomycota</taxon>
        <taxon>Pezizomycotina</taxon>
        <taxon>Sordariomycetes</taxon>
        <taxon>Hypocreomycetidae</taxon>
        <taxon>Hypocreales</taxon>
        <taxon>Nectriaceae</taxon>
        <taxon>Dactylonectria</taxon>
    </lineage>
</organism>
<protein>
    <submittedName>
        <fullName evidence="2">Uncharacterized protein</fullName>
    </submittedName>
</protein>
<dbReference type="Proteomes" id="UP000738349">
    <property type="component" value="Unassembled WGS sequence"/>
</dbReference>
<gene>
    <name evidence="2" type="ORF">EDB81DRAFT_810069</name>
</gene>
<feature type="region of interest" description="Disordered" evidence="1">
    <location>
        <begin position="35"/>
        <end position="54"/>
    </location>
</feature>
<feature type="region of interest" description="Disordered" evidence="1">
    <location>
        <begin position="733"/>
        <end position="767"/>
    </location>
</feature>
<accession>A0A9P9INT1</accession>
<evidence type="ECO:0000313" key="2">
    <source>
        <dbReference type="EMBL" id="KAH7125855.1"/>
    </source>
</evidence>
<evidence type="ECO:0000256" key="1">
    <source>
        <dbReference type="SAM" id="MobiDB-lite"/>
    </source>
</evidence>
<sequence>MDFDIPNMFPDMSPDALQRSPRHLVLEKAEREILRGTKAAETSTSDKPGFKTREPDHIKISSHFKPQLQGGDYTIMTTQDMETEGEAQNLATQITPQFQLPQNAILSVHPAKGQEAPVETLPHVAFKDPYLPWAREVVKGQDSDRNKVPWLALLLFTADEVSLTPQELNGTDSLFQGCKRLDMGKLKPGATQSIQLYESDIQNVAKVISACKKNGGTDVEEAAYNTVFVKTSLFKELVRTYKDGKPVADEDMAKPDVSRYQFLSHMRNTNTDGTSETGEGMSIGVSSVTFSHRTGPVGKMEPTPVVAHLVSLEGIPDMQWPIPDISKYVILPTLHSWVYTSLPSNSVTMADKMKRIRDQIDLLRSPKSLPEPRSGSELAGAYERTFARSKDGYTITRYRTQTGEETVARFRGVLVPTTNNITPDRTTQLSNSGTDLQVLDQATGLMDLSYSSAWQLGRTLALKNAAFCAALGRLRTMIQRLCVNKGRNDKVPALDFREIGQSVSQAIENMRKLSKLESSEAMQDLAAPANDDKIYEELDKPNSTDWNTVLGWVLDRKFLAGIPAHYLIPDPSFLPTESLRFLHIDQTWLDVMIDGALSIGNHLETKGDSIRAAIKRAINRYCTTPIPHLNRPPQVPSVGFLLRSDLVTQFPDMGVDAVFDPPLDPTCAPILRRENISEGVMLCLFDSLPGRGRLGGLQSLRFTQSPHQQSFSIGSKLNEVELHPTYRRIYREYNRPSDEANDQDEAPSTIWYNPSDPNHPPSPDDKPIFAWGKENEIRTLIFPSYPDHVLSRLQNKISPEDTKSTLPDDGTTAAMVGIALNNSGYELVISLSQDKPIKP</sequence>
<reference evidence="2" key="1">
    <citation type="journal article" date="2021" name="Nat. Commun.">
        <title>Genetic determinants of endophytism in the Arabidopsis root mycobiome.</title>
        <authorList>
            <person name="Mesny F."/>
            <person name="Miyauchi S."/>
            <person name="Thiergart T."/>
            <person name="Pickel B."/>
            <person name="Atanasova L."/>
            <person name="Karlsson M."/>
            <person name="Huettel B."/>
            <person name="Barry K.W."/>
            <person name="Haridas S."/>
            <person name="Chen C."/>
            <person name="Bauer D."/>
            <person name="Andreopoulos W."/>
            <person name="Pangilinan J."/>
            <person name="LaButti K."/>
            <person name="Riley R."/>
            <person name="Lipzen A."/>
            <person name="Clum A."/>
            <person name="Drula E."/>
            <person name="Henrissat B."/>
            <person name="Kohler A."/>
            <person name="Grigoriev I.V."/>
            <person name="Martin F.M."/>
            <person name="Hacquard S."/>
        </authorList>
    </citation>
    <scope>NUCLEOTIDE SEQUENCE</scope>
    <source>
        <strain evidence="2">MPI-CAGE-AT-0147</strain>
    </source>
</reference>
<dbReference type="AlphaFoldDB" id="A0A9P9INT1"/>
<dbReference type="EMBL" id="JAGMUV010000020">
    <property type="protein sequence ID" value="KAH7125855.1"/>
    <property type="molecule type" value="Genomic_DNA"/>
</dbReference>
<proteinExistence type="predicted"/>